<comment type="caution">
    <text evidence="2">The sequence shown here is derived from an EMBL/GenBank/DDBJ whole genome shotgun (WGS) entry which is preliminary data.</text>
</comment>
<keyword evidence="3" id="KW-1185">Reference proteome</keyword>
<protein>
    <submittedName>
        <fullName evidence="2">Ethylene-responsive transcription factor erf109</fullName>
    </submittedName>
</protein>
<feature type="region of interest" description="Disordered" evidence="1">
    <location>
        <begin position="1"/>
        <end position="29"/>
    </location>
</feature>
<reference evidence="2" key="1">
    <citation type="submission" date="2020-07" db="EMBL/GenBank/DDBJ databases">
        <title>Ethylene signaling mediates host invasion by parasitic plants.</title>
        <authorList>
            <person name="Yoshida S."/>
        </authorList>
    </citation>
    <scope>NUCLEOTIDE SEQUENCE</scope>
    <source>
        <strain evidence="2">Okayama</strain>
    </source>
</reference>
<proteinExistence type="predicted"/>
<gene>
    <name evidence="2" type="ORF">PHJA_001582500</name>
</gene>
<sequence length="91" mass="10484">MKMKMGRRRTTKGEADGHGGNGRRRFGTHARRRVCGWGLSRTRRTRRGLTTGPRLSFAARGRSSIFRSAITPPPARLRTPLLRRRVRLFNR</sequence>
<dbReference type="EMBL" id="BMAC01000347">
    <property type="protein sequence ID" value="GFP94381.1"/>
    <property type="molecule type" value="Genomic_DNA"/>
</dbReference>
<name>A0A830CIZ3_9LAMI</name>
<evidence type="ECO:0000256" key="1">
    <source>
        <dbReference type="SAM" id="MobiDB-lite"/>
    </source>
</evidence>
<evidence type="ECO:0000313" key="2">
    <source>
        <dbReference type="EMBL" id="GFP94381.1"/>
    </source>
</evidence>
<dbReference type="AlphaFoldDB" id="A0A830CIZ3"/>
<dbReference type="Proteomes" id="UP000653305">
    <property type="component" value="Unassembled WGS sequence"/>
</dbReference>
<organism evidence="2 3">
    <name type="scientific">Phtheirospermum japonicum</name>
    <dbReference type="NCBI Taxonomy" id="374723"/>
    <lineage>
        <taxon>Eukaryota</taxon>
        <taxon>Viridiplantae</taxon>
        <taxon>Streptophyta</taxon>
        <taxon>Embryophyta</taxon>
        <taxon>Tracheophyta</taxon>
        <taxon>Spermatophyta</taxon>
        <taxon>Magnoliopsida</taxon>
        <taxon>eudicotyledons</taxon>
        <taxon>Gunneridae</taxon>
        <taxon>Pentapetalae</taxon>
        <taxon>asterids</taxon>
        <taxon>lamiids</taxon>
        <taxon>Lamiales</taxon>
        <taxon>Orobanchaceae</taxon>
        <taxon>Orobanchaceae incertae sedis</taxon>
        <taxon>Phtheirospermum</taxon>
    </lineage>
</organism>
<evidence type="ECO:0000313" key="3">
    <source>
        <dbReference type="Proteomes" id="UP000653305"/>
    </source>
</evidence>
<feature type="compositionally biased region" description="Basic residues" evidence="1">
    <location>
        <begin position="1"/>
        <end position="10"/>
    </location>
</feature>
<accession>A0A830CIZ3</accession>